<dbReference type="SUPFAM" id="SSF103515">
    <property type="entry name" value="Autotransporter"/>
    <property type="match status" value="1"/>
</dbReference>
<proteinExistence type="predicted"/>
<evidence type="ECO:0000256" key="1">
    <source>
        <dbReference type="SAM" id="MobiDB-lite"/>
    </source>
</evidence>
<keyword evidence="2" id="KW-0472">Membrane</keyword>
<keyword evidence="2" id="KW-0812">Transmembrane</keyword>
<dbReference type="InterPro" id="IPR005546">
    <property type="entry name" value="Autotransporte_beta"/>
</dbReference>
<sequence length="1903" mass="190238">MTGSLTLQQFSGFGIASHHQYRARSRRVGLGLGTCLAGAAAALLVTGVPVAAQANPDISMLRAPLHKVEGASVETAVADPEDLTIHLDEGVVLTTDDDYQHGVTLTNFTGGSVTVDAAGASVTTKGTGAIGAVAIAVDGNATIQIGDVLTTGDAANGIVAGSANGSVGVEAGQVVTEGGNAFGIHATGYAGPINVSAASVRTSGSYATGIHAVSNGEVTIDVGDVRTTGDNSVGVNGQAGQRPAYDEDTGLPILSDPADLTIRADNIETRGHSSDGLIATNFTKGNTSVEIGSVSTSGDNSWGAYAGGFGNVSLHAGTVETTGVGSVGLGAVSYYGDVDVSAGSVVTRGDFSNGVNVVNYDPTKSTSIDLGSVETHGNSSTGVYMGGPYWQYNEGQAVVLTADTVITHGVSSAAVAIRSGGDLTIDLGQVVAEGDRSRGVAIASGWGDISLTVDNVVTKGESQYGRDTIGIRIGTIRGSVDAAIGSVETSSHNSPAILTSGFYTDQNFIISGKLQTDGYHASGFQADIDTGTLTLDAASIATKGDASNGVKVGIRSGEVDIRTGVIETSGENSAGILVESVSYDGQAHHVAVDAGSITTRGGRSAGINLLALGASADIEAGNITTSGDYSAGVSAVAVSGIDPVGNPFGGDLNIEVGTVATKGDDAPAIDAIAYGAIAIKAEKVVTEGARSTGIRAQAYGDISIDAGTVETDGDRADGINANSNIGGSAGGIKIAVNSVTTTGTAASGIRAEAYGGPVDIKAESIKTSGYGADGIFAWSYMDDVSIDAGTVATGGDGGRGITAYSGGTTTVVAGDVSTTGAGTSPDFDAGGIKAVGASVIVRAGNVSTKGDYSSGIYANSNFVNDNGQVPRDISVTAASVSTEGAFSHGVVAINTARRADIDVDVGSIKTHGDYSIGIYAAAPTGNISVKADSIETNGKQSAGVVAISNYGGIGVDIGSITTTGEGAAGIYTYAGGAPKAGDTTTAILADSITTSGNYASGVMAIGASEGVHLNIDVDNVSTSGTGSRGVFGYGLGDIAVNAGTIATSGEGASGVEAFSFYGDVKVGAANISTAGQAATGIYASTLTGDVVVEAGDLATRGSFSSGVRAFSRTGDITVTGAGDIRTEGDYSYGVLAFGEGSIAIKNTGRVETAGSFAHGLYALGRGDGLTTVVNSGSVAVNGDYSSAIRALGSYAGGGVKVVSTGDVTAIGENVGGIVAVIPRARGSVPAVAPAVEIDAARVTVSGSPSVGILGLNYWGDVRIRADDVKVEGAGIGISAIALGNISVEAGNVESGGRGIFLSAAGGNRLTVTGDVIAKNHVAIEMGAGSGQSVLNIAKGATVIGGGKRNPADDPYTGPGNAIIVGSESGVVINNAGTIRNLGDRYTIFVVDQYNYDWTPIPGAGSWIDNSGTIEGNLRLTAGEDVLVNSGEFLATKDSIFGEGDDLFVNSGVVRIGSTGIATEGGRAAGAPTSVTFAGLERFENSGAVDMRNGIAGDRLVLSGAFTGTGGSTLALDVGATTADQLVVEGAATGSTNVVVATLPGKATLFAGPVAIIKVGAGSAADAFKLDKADMGFIRYNMRYDAATGTYSLGTQVGSSAYRLAKLNEAAQAIWDKSAQSWSTHMAELRDADGGGRRLWGQIFGGVVDRDSAIDGAPLDYRQDFFGAQVGYDLGGAESEDSSTIFGVTGGYLSSKQHFAGGNERADFDALNLAGYASYRGKHVFANLLGQYSHYRIAAQGGIGDERWSDKVGGDAYGVQGEVGVRLGSEKIFIEPVATLAWQTSSIDAIEAFSHRIDFDNNSAVTGKIGARFGAALGSEGGTQAVLYARGNYVHAFSGKAGLLFSSGDVSQSIVTPRTDDYGEVAVGLNILSKGPVSGFIEGDATIGSGTKGGGGRVGVRFKF</sequence>
<protein>
    <submittedName>
        <fullName evidence="4">Putative Outer membrane autotransporter</fullName>
    </submittedName>
</protein>
<evidence type="ECO:0000313" key="4">
    <source>
        <dbReference type="EMBL" id="SBV31905.1"/>
    </source>
</evidence>
<feature type="transmembrane region" description="Helical" evidence="2">
    <location>
        <begin position="28"/>
        <end position="52"/>
    </location>
</feature>
<dbReference type="SMART" id="SM00869">
    <property type="entry name" value="Autotransporter"/>
    <property type="match status" value="1"/>
</dbReference>
<dbReference type="InterPro" id="IPR036709">
    <property type="entry name" value="Autotransporte_beta_dom_sf"/>
</dbReference>
<feature type="compositionally biased region" description="Polar residues" evidence="1">
    <location>
        <begin position="229"/>
        <end position="239"/>
    </location>
</feature>
<dbReference type="KEGG" id="sphu:SPPYR_0785"/>
<evidence type="ECO:0000256" key="2">
    <source>
        <dbReference type="SAM" id="Phobius"/>
    </source>
</evidence>
<dbReference type="EMBL" id="LT598653">
    <property type="protein sequence ID" value="SBV31905.1"/>
    <property type="molecule type" value="Genomic_DNA"/>
</dbReference>
<reference evidence="4" key="1">
    <citation type="submission" date="2016-03" db="EMBL/GenBank/DDBJ databases">
        <authorList>
            <person name="Ploux O."/>
        </authorList>
    </citation>
    <scope>NUCLEOTIDE SEQUENCE</scope>
    <source>
        <strain evidence="4">UC10</strain>
    </source>
</reference>
<dbReference type="PROSITE" id="PS51208">
    <property type="entry name" value="AUTOTRANSPORTER"/>
    <property type="match status" value="1"/>
</dbReference>
<name>A0A1Y5PTE0_9SPHN</name>
<dbReference type="InterPro" id="IPR012332">
    <property type="entry name" value="Autotransporter_pectin_lyase_C"/>
</dbReference>
<feature type="domain" description="Autotransporter" evidence="3">
    <location>
        <begin position="1631"/>
        <end position="1903"/>
    </location>
</feature>
<evidence type="ECO:0000259" key="3">
    <source>
        <dbReference type="PROSITE" id="PS51208"/>
    </source>
</evidence>
<gene>
    <name evidence="4" type="ORF">SPPYR_0785</name>
</gene>
<feature type="region of interest" description="Disordered" evidence="1">
    <location>
        <begin position="229"/>
        <end position="249"/>
    </location>
</feature>
<accession>A0A1Y5PTE0</accession>
<dbReference type="Gene3D" id="2.40.128.130">
    <property type="entry name" value="Autotransporter beta-domain"/>
    <property type="match status" value="1"/>
</dbReference>
<organism evidence="4">
    <name type="scientific">uncultured Sphingopyxis sp</name>
    <dbReference type="NCBI Taxonomy" id="310581"/>
    <lineage>
        <taxon>Bacteria</taxon>
        <taxon>Pseudomonadati</taxon>
        <taxon>Pseudomonadota</taxon>
        <taxon>Alphaproteobacteria</taxon>
        <taxon>Sphingomonadales</taxon>
        <taxon>Sphingomonadaceae</taxon>
        <taxon>Sphingopyxis</taxon>
        <taxon>environmental samples</taxon>
    </lineage>
</organism>
<dbReference type="Pfam" id="PF03797">
    <property type="entry name" value="Autotransporter"/>
    <property type="match status" value="1"/>
</dbReference>
<dbReference type="Gene3D" id="2.160.20.20">
    <property type="match status" value="4"/>
</dbReference>
<keyword evidence="2" id="KW-1133">Transmembrane helix</keyword>